<dbReference type="Gene3D" id="3.40.50.300">
    <property type="entry name" value="P-loop containing nucleotide triphosphate hydrolases"/>
    <property type="match status" value="1"/>
</dbReference>
<dbReference type="EC" id="2.8.2.-" evidence="1"/>
<dbReference type="InterPro" id="IPR027417">
    <property type="entry name" value="P-loop_NTPase"/>
</dbReference>
<evidence type="ECO:0000313" key="2">
    <source>
        <dbReference type="Proteomes" id="UP001561046"/>
    </source>
</evidence>
<organism evidence="1 2">
    <name type="scientific">Comamonas guangdongensis</name>
    <dbReference type="NCBI Taxonomy" id="510515"/>
    <lineage>
        <taxon>Bacteria</taxon>
        <taxon>Pseudomonadati</taxon>
        <taxon>Pseudomonadota</taxon>
        <taxon>Betaproteobacteria</taxon>
        <taxon>Burkholderiales</taxon>
        <taxon>Comamonadaceae</taxon>
        <taxon>Comamonas</taxon>
    </lineage>
</organism>
<keyword evidence="1" id="KW-0808">Transferase</keyword>
<dbReference type="Pfam" id="PF13469">
    <property type="entry name" value="Sulfotransfer_3"/>
    <property type="match status" value="1"/>
</dbReference>
<name>A0ABV3ZZ42_9BURK</name>
<protein>
    <submittedName>
        <fullName evidence="1">Sulfotransferase</fullName>
        <ecNumber evidence="1">2.8.2.-</ecNumber>
    </submittedName>
</protein>
<comment type="caution">
    <text evidence="1">The sequence shown here is derived from an EMBL/GenBank/DDBJ whole genome shotgun (WGS) entry which is preliminary data.</text>
</comment>
<dbReference type="GO" id="GO:0016740">
    <property type="term" value="F:transferase activity"/>
    <property type="evidence" value="ECO:0007669"/>
    <property type="project" value="UniProtKB-KW"/>
</dbReference>
<evidence type="ECO:0000313" key="1">
    <source>
        <dbReference type="EMBL" id="MEX8194881.1"/>
    </source>
</evidence>
<gene>
    <name evidence="1" type="ORF">AB6724_18770</name>
</gene>
<sequence>MNNPLKYHFITGLPRSGSTLLSAILLQNPKFYAGMSSPVGTLVHNMLEQVGAGSEFGPVISKDKRRRLVKGIFDSYYSDQENKEVIFDTSRTWSANMPLIADIFPQSKVIACVRNVAWIMDSIERLYASNPFEITKLFNNGVERNTVYSRIEALAMPNRLVGYSWSALREAYYGKHANSLLIVDYEFLARAPEKVIPLIYDFVEEPYFEHDFSNVNYDAPDFDQALGLHGMHKVRREVNLSSRATILPPDLFEQYGKLSFWNNQSSSRANVITVKSRDQ</sequence>
<proteinExistence type="predicted"/>
<dbReference type="EMBL" id="JBFYGN010000028">
    <property type="protein sequence ID" value="MEX8194881.1"/>
    <property type="molecule type" value="Genomic_DNA"/>
</dbReference>
<reference evidence="1 2" key="1">
    <citation type="journal article" date="2013" name="Int. J. Syst. Evol. Microbiol.">
        <title>Comamonas guangdongensis sp. nov., isolated from subterranean forest sediment, and emended description of the genus Comamonas.</title>
        <authorList>
            <person name="Zhang J."/>
            <person name="Wang Y."/>
            <person name="Zhou S."/>
            <person name="Wu C."/>
            <person name="He J."/>
            <person name="Li F."/>
        </authorList>
    </citation>
    <scope>NUCLEOTIDE SEQUENCE [LARGE SCALE GENOMIC DNA]</scope>
    <source>
        <strain evidence="1 2">CCTCC AB2011133</strain>
    </source>
</reference>
<keyword evidence="2" id="KW-1185">Reference proteome</keyword>
<dbReference type="RefSeq" id="WP_369340058.1">
    <property type="nucleotide sequence ID" value="NZ_JBFYGN010000028.1"/>
</dbReference>
<dbReference type="Proteomes" id="UP001561046">
    <property type="component" value="Unassembled WGS sequence"/>
</dbReference>
<accession>A0ABV3ZZ42</accession>
<dbReference type="SUPFAM" id="SSF52540">
    <property type="entry name" value="P-loop containing nucleoside triphosphate hydrolases"/>
    <property type="match status" value="1"/>
</dbReference>